<feature type="compositionally biased region" description="Polar residues" evidence="1">
    <location>
        <begin position="229"/>
        <end position="241"/>
    </location>
</feature>
<comment type="caution">
    <text evidence="2">The sequence shown here is derived from an EMBL/GenBank/DDBJ whole genome shotgun (WGS) entry which is preliminary data.</text>
</comment>
<evidence type="ECO:0000313" key="3">
    <source>
        <dbReference type="Proteomes" id="UP001385951"/>
    </source>
</evidence>
<gene>
    <name evidence="2" type="ORF">QCA50_013641</name>
</gene>
<dbReference type="AlphaFoldDB" id="A0AAW0FYW5"/>
<feature type="compositionally biased region" description="Acidic residues" evidence="1">
    <location>
        <begin position="242"/>
        <end position="256"/>
    </location>
</feature>
<protein>
    <submittedName>
        <fullName evidence="2">Uncharacterized protein</fullName>
    </submittedName>
</protein>
<feature type="compositionally biased region" description="Low complexity" evidence="1">
    <location>
        <begin position="186"/>
        <end position="200"/>
    </location>
</feature>
<accession>A0AAW0FYW5</accession>
<evidence type="ECO:0000256" key="1">
    <source>
        <dbReference type="SAM" id="MobiDB-lite"/>
    </source>
</evidence>
<name>A0AAW0FYW5_9APHY</name>
<evidence type="ECO:0000313" key="2">
    <source>
        <dbReference type="EMBL" id="KAK7683379.1"/>
    </source>
</evidence>
<dbReference type="Proteomes" id="UP001385951">
    <property type="component" value="Unassembled WGS sequence"/>
</dbReference>
<proteinExistence type="predicted"/>
<dbReference type="EMBL" id="JASBNA010000031">
    <property type="protein sequence ID" value="KAK7683379.1"/>
    <property type="molecule type" value="Genomic_DNA"/>
</dbReference>
<reference evidence="2 3" key="1">
    <citation type="submission" date="2022-09" db="EMBL/GenBank/DDBJ databases">
        <authorList>
            <person name="Palmer J.M."/>
        </authorList>
    </citation>
    <scope>NUCLEOTIDE SEQUENCE [LARGE SCALE GENOMIC DNA]</scope>
    <source>
        <strain evidence="2 3">DSM 7382</strain>
    </source>
</reference>
<keyword evidence="3" id="KW-1185">Reference proteome</keyword>
<feature type="region of interest" description="Disordered" evidence="1">
    <location>
        <begin position="160"/>
        <end position="257"/>
    </location>
</feature>
<sequence length="368" mass="39274">MAQDLDIAAAVLQATQDPFYVGNTEFLSRGSWHTVNGLSTYVVSPGNGDSELSPAPVTFVCTLSGEGFKMGPEGNFSPTYRQDTPLAKSKMSAMGEAGFNEHVRAVFPNVLAGFSAIQGSKKTDGGAPSNLIVKPNTGKIRIRHATFKLVELAITSNTMLTQGGTPVSPDVVPPATDSSGSGGKAGDSTLQPSSSSSTGKGTKDGKKVAGGPSTRKRTAKEAETPAADSDSSNTVATNASTVEEDKDAAVADVDDPFDLRNWPYNTEEMKEDLEEMIDSGRYEVVPLPALDVDDSIILPSQYEEKLKGAIVRVTVTIVHQYLRTGKTDNFYADIQEIKVLKKPLRVLASPGKRKFDEQLRQAKRGRTA</sequence>
<organism evidence="2 3">
    <name type="scientific">Cerrena zonata</name>
    <dbReference type="NCBI Taxonomy" id="2478898"/>
    <lineage>
        <taxon>Eukaryota</taxon>
        <taxon>Fungi</taxon>
        <taxon>Dikarya</taxon>
        <taxon>Basidiomycota</taxon>
        <taxon>Agaricomycotina</taxon>
        <taxon>Agaricomycetes</taxon>
        <taxon>Polyporales</taxon>
        <taxon>Cerrenaceae</taxon>
        <taxon>Cerrena</taxon>
    </lineage>
</organism>